<dbReference type="PANTHER" id="PTHR38788">
    <property type="entry name" value="CLR5 DOMAIN-CONTAINING PROTEIN"/>
    <property type="match status" value="1"/>
</dbReference>
<dbReference type="AlphaFoldDB" id="A0AAV9UZF3"/>
<keyword evidence="2" id="KW-0175">Coiled coil</keyword>
<proteinExistence type="predicted"/>
<evidence type="ECO:0000256" key="3">
    <source>
        <dbReference type="SAM" id="MobiDB-lite"/>
    </source>
</evidence>
<feature type="coiled-coil region" evidence="2">
    <location>
        <begin position="682"/>
        <end position="720"/>
    </location>
</feature>
<keyword evidence="1" id="KW-0863">Zinc-finger</keyword>
<dbReference type="GO" id="GO:0008270">
    <property type="term" value="F:zinc ion binding"/>
    <property type="evidence" value="ECO:0007669"/>
    <property type="project" value="UniProtKB-KW"/>
</dbReference>
<sequence length="729" mass="82876">MNAPRSRPGDWEEYRKIITTWYLRGDTQAEIQSLLGREFGFTVSVKQLEYRLKAWGLRKNITKAEYQYIGEALQKRSREEGKGTDIYLNDVPIPAKKLKRNLPRYRPRTPVPPEPSGVSVGDIAIVTPPGSPSVRPVGISTDAPKDPCRASPPLSPDIREEQPQLQTAEDSHSHRSRRSPTKYRDIQLQKGPLFPCPICDSIFTFKTNLTRHLNNRHGATATSRFRSHGQPKAEIPSELHIPDKRDKREDDGIRDFGGTLKSVDKSRRLDDLETRTSIRPQLCLPFLPLIAIYITMRPPRIKISLNISFCWLVSESWCGGKAVHETTETDFDREPDAPIRLKTPLFYAICRSIRYMSSGWRESKRYHEALESSLVEDFLFNITASEKQLATRRSDEAYIETPVSPPSLTSMEEDSIPPAEYTTFSPIQGGRQELSNSDGWKRSRGRGKSPLSDSASSAKGDTENPHDLRTHKNSDLKSLRDKYACPFAKGDPGNNVPCWTINRQNLSGIKEHLKRYHFRGELPSDVRTAKNWDFIFDWLFPQWGSRRRPSPFIDMLDIFQRAVISSNLEDTSNNPSAIISLPEPGIAFSSDGDFEDYLYGTGIAGFPRRTLKDYFMGHPAFFELDSIDHGLPDPESAIASWIVSAAPPYVSKIVLDDYSASAPSCSDNSELSDIHENLPSAISQLTDELEKTKRELEELRKSTRAELEFLKAECDHWKRQYLEKQMNNR</sequence>
<feature type="domain" description="C2H2-type" evidence="4">
    <location>
        <begin position="194"/>
        <end position="222"/>
    </location>
</feature>
<dbReference type="PANTHER" id="PTHR38788:SF3">
    <property type="entry name" value="CLR5 DOMAIN-CONTAINING PROTEIN"/>
    <property type="match status" value="1"/>
</dbReference>
<gene>
    <name evidence="5" type="ORF">TWF696_005012</name>
</gene>
<evidence type="ECO:0000313" key="5">
    <source>
        <dbReference type="EMBL" id="KAK6353021.1"/>
    </source>
</evidence>
<dbReference type="EMBL" id="JAVHNQ010000003">
    <property type="protein sequence ID" value="KAK6353021.1"/>
    <property type="molecule type" value="Genomic_DNA"/>
</dbReference>
<comment type="caution">
    <text evidence="5">The sequence shown here is derived from an EMBL/GenBank/DDBJ whole genome shotgun (WGS) entry which is preliminary data.</text>
</comment>
<evidence type="ECO:0000256" key="1">
    <source>
        <dbReference type="PROSITE-ProRule" id="PRU00042"/>
    </source>
</evidence>
<evidence type="ECO:0000313" key="6">
    <source>
        <dbReference type="Proteomes" id="UP001375240"/>
    </source>
</evidence>
<dbReference type="InterPro" id="IPR025676">
    <property type="entry name" value="Clr5_dom"/>
</dbReference>
<dbReference type="Pfam" id="PF14420">
    <property type="entry name" value="Clr5"/>
    <property type="match status" value="1"/>
</dbReference>
<feature type="region of interest" description="Disordered" evidence="3">
    <location>
        <begin position="220"/>
        <end position="259"/>
    </location>
</feature>
<dbReference type="PROSITE" id="PS00028">
    <property type="entry name" value="ZINC_FINGER_C2H2_1"/>
    <property type="match status" value="1"/>
</dbReference>
<feature type="region of interest" description="Disordered" evidence="3">
    <location>
        <begin position="129"/>
        <end position="185"/>
    </location>
</feature>
<reference evidence="5 6" key="1">
    <citation type="submission" date="2019-10" db="EMBL/GenBank/DDBJ databases">
        <authorList>
            <person name="Palmer J.M."/>
        </authorList>
    </citation>
    <scope>NUCLEOTIDE SEQUENCE [LARGE SCALE GENOMIC DNA]</scope>
    <source>
        <strain evidence="5 6">TWF696</strain>
    </source>
</reference>
<name>A0AAV9UZF3_9PEZI</name>
<keyword evidence="1" id="KW-0479">Metal-binding</keyword>
<keyword evidence="6" id="KW-1185">Reference proteome</keyword>
<dbReference type="Proteomes" id="UP001375240">
    <property type="component" value="Unassembled WGS sequence"/>
</dbReference>
<accession>A0AAV9UZF3</accession>
<dbReference type="Gene3D" id="3.30.160.60">
    <property type="entry name" value="Classic Zinc Finger"/>
    <property type="match status" value="1"/>
</dbReference>
<feature type="compositionally biased region" description="Basic and acidic residues" evidence="3">
    <location>
        <begin position="460"/>
        <end position="475"/>
    </location>
</feature>
<evidence type="ECO:0000256" key="2">
    <source>
        <dbReference type="SAM" id="Coils"/>
    </source>
</evidence>
<dbReference type="InterPro" id="IPR013087">
    <property type="entry name" value="Znf_C2H2_type"/>
</dbReference>
<feature type="compositionally biased region" description="Basic and acidic residues" evidence="3">
    <location>
        <begin position="235"/>
        <end position="254"/>
    </location>
</feature>
<organism evidence="5 6">
    <name type="scientific">Orbilia brochopaga</name>
    <dbReference type="NCBI Taxonomy" id="3140254"/>
    <lineage>
        <taxon>Eukaryota</taxon>
        <taxon>Fungi</taxon>
        <taxon>Dikarya</taxon>
        <taxon>Ascomycota</taxon>
        <taxon>Pezizomycotina</taxon>
        <taxon>Orbiliomycetes</taxon>
        <taxon>Orbiliales</taxon>
        <taxon>Orbiliaceae</taxon>
        <taxon>Orbilia</taxon>
    </lineage>
</organism>
<evidence type="ECO:0000259" key="4">
    <source>
        <dbReference type="PROSITE" id="PS50157"/>
    </source>
</evidence>
<dbReference type="PROSITE" id="PS50157">
    <property type="entry name" value="ZINC_FINGER_C2H2_2"/>
    <property type="match status" value="1"/>
</dbReference>
<keyword evidence="1" id="KW-0862">Zinc</keyword>
<feature type="region of interest" description="Disordered" evidence="3">
    <location>
        <begin position="391"/>
        <end position="475"/>
    </location>
</feature>
<protein>
    <recommendedName>
        <fullName evidence="4">C2H2-type domain-containing protein</fullName>
    </recommendedName>
</protein>